<gene>
    <name evidence="2" type="ORF">H0485_08055</name>
</gene>
<feature type="signal peptide" evidence="1">
    <location>
        <begin position="1"/>
        <end position="17"/>
    </location>
</feature>
<dbReference type="RefSeq" id="WP_226934858.1">
    <property type="nucleotide sequence ID" value="NZ_JACDXX010000006.1"/>
</dbReference>
<feature type="chain" id="PRO_5046197178" description="Lipoprotein" evidence="1">
    <location>
        <begin position="18"/>
        <end position="113"/>
    </location>
</feature>
<keyword evidence="3" id="KW-1185">Reference proteome</keyword>
<organism evidence="2 3">
    <name type="scientific">Pseudogemmobacter faecipullorum</name>
    <dbReference type="NCBI Taxonomy" id="2755041"/>
    <lineage>
        <taxon>Bacteria</taxon>
        <taxon>Pseudomonadati</taxon>
        <taxon>Pseudomonadota</taxon>
        <taxon>Alphaproteobacteria</taxon>
        <taxon>Rhodobacterales</taxon>
        <taxon>Paracoccaceae</taxon>
        <taxon>Pseudogemmobacter</taxon>
    </lineage>
</organism>
<sequence>MKNIKFSLTLATILLLAGCYDTGSSDDYSSGTGGSGGTGGGSVTVRPRAYTCPSNCQNVQTQTTCQASESYYQVYVENARAGTAASTLEQLYDNHARTAGLARSMVQQIGCAP</sequence>
<evidence type="ECO:0000256" key="1">
    <source>
        <dbReference type="SAM" id="SignalP"/>
    </source>
</evidence>
<name>A0ABS8CKM8_9RHOB</name>
<reference evidence="2 3" key="1">
    <citation type="submission" date="2020-07" db="EMBL/GenBank/DDBJ databases">
        <title>Pseudogemmobacter sp. nov., isolated from poultry manure in Taiwan.</title>
        <authorList>
            <person name="Lin S.-Y."/>
            <person name="Tang Y.-S."/>
            <person name="Young C.-C."/>
        </authorList>
    </citation>
    <scope>NUCLEOTIDE SEQUENCE [LARGE SCALE GENOMIC DNA]</scope>
    <source>
        <strain evidence="2 3">CC-YST710</strain>
    </source>
</reference>
<evidence type="ECO:0000313" key="3">
    <source>
        <dbReference type="Proteomes" id="UP001198571"/>
    </source>
</evidence>
<dbReference type="PROSITE" id="PS51257">
    <property type="entry name" value="PROKAR_LIPOPROTEIN"/>
    <property type="match status" value="1"/>
</dbReference>
<accession>A0ABS8CKM8</accession>
<dbReference type="EMBL" id="JACDXX010000006">
    <property type="protein sequence ID" value="MCB5409951.1"/>
    <property type="molecule type" value="Genomic_DNA"/>
</dbReference>
<comment type="caution">
    <text evidence="2">The sequence shown here is derived from an EMBL/GenBank/DDBJ whole genome shotgun (WGS) entry which is preliminary data.</text>
</comment>
<dbReference type="Proteomes" id="UP001198571">
    <property type="component" value="Unassembled WGS sequence"/>
</dbReference>
<protein>
    <recommendedName>
        <fullName evidence="4">Lipoprotein</fullName>
    </recommendedName>
</protein>
<proteinExistence type="predicted"/>
<keyword evidence="1" id="KW-0732">Signal</keyword>
<evidence type="ECO:0008006" key="4">
    <source>
        <dbReference type="Google" id="ProtNLM"/>
    </source>
</evidence>
<evidence type="ECO:0000313" key="2">
    <source>
        <dbReference type="EMBL" id="MCB5409951.1"/>
    </source>
</evidence>